<name>A0A1C7NBS5_9FUNG</name>
<feature type="compositionally biased region" description="Low complexity" evidence="1">
    <location>
        <begin position="233"/>
        <end position="249"/>
    </location>
</feature>
<evidence type="ECO:0000313" key="3">
    <source>
        <dbReference type="Proteomes" id="UP000093000"/>
    </source>
</evidence>
<comment type="caution">
    <text evidence="2">The sequence shown here is derived from an EMBL/GenBank/DDBJ whole genome shotgun (WGS) entry which is preliminary data.</text>
</comment>
<evidence type="ECO:0000313" key="2">
    <source>
        <dbReference type="EMBL" id="OBZ86545.1"/>
    </source>
</evidence>
<dbReference type="AlphaFoldDB" id="A0A1C7NBS5"/>
<organism evidence="2 3">
    <name type="scientific">Choanephora cucurbitarum</name>
    <dbReference type="NCBI Taxonomy" id="101091"/>
    <lineage>
        <taxon>Eukaryota</taxon>
        <taxon>Fungi</taxon>
        <taxon>Fungi incertae sedis</taxon>
        <taxon>Mucoromycota</taxon>
        <taxon>Mucoromycotina</taxon>
        <taxon>Mucoromycetes</taxon>
        <taxon>Mucorales</taxon>
        <taxon>Mucorineae</taxon>
        <taxon>Choanephoraceae</taxon>
        <taxon>Choanephoroideae</taxon>
        <taxon>Choanephora</taxon>
    </lineage>
</organism>
<keyword evidence="3" id="KW-1185">Reference proteome</keyword>
<feature type="region of interest" description="Disordered" evidence="1">
    <location>
        <begin position="233"/>
        <end position="257"/>
    </location>
</feature>
<dbReference type="OrthoDB" id="2281507at2759"/>
<dbReference type="InParanoid" id="A0A1C7NBS5"/>
<gene>
    <name evidence="2" type="ORF">A0J61_05402</name>
</gene>
<reference evidence="2 3" key="1">
    <citation type="submission" date="2016-03" db="EMBL/GenBank/DDBJ databases">
        <title>Choanephora cucurbitarum.</title>
        <authorList>
            <person name="Min B."/>
            <person name="Park H."/>
            <person name="Park J.-H."/>
            <person name="Shin H.-D."/>
            <person name="Choi I.-G."/>
        </authorList>
    </citation>
    <scope>NUCLEOTIDE SEQUENCE [LARGE SCALE GENOMIC DNA]</scope>
    <source>
        <strain evidence="2 3">KUS-F28377</strain>
    </source>
</reference>
<sequence>MMPQRIEKKMKDDKMAQQFIRKLDEGTQTIMNLRSLLTCKSAELNELVQQLEWIDQVLTRLENGTEYMEMMLQESCSTDKLLNAEATLDSAIQSASQLYLVDHQQALAQRNKWTTKIDRLLKELGLDCERDRFVHGDVDVLQKTFQNLELATTIATSIKTNLKHRQQWIKKKSPSQDRIKQIENEIRRQVVSYKMYTRNAPLYIQQDIHTVFDLEDKPTLPTKKIKQQQQQKLKKSSQTIQSSHLSSHTVSRKSTKLQSIARPTLTFLAKQKAIMTSTSTTTVHGPGSTLRFRSMLARRHVPPQPISVM</sequence>
<dbReference type="EMBL" id="LUGH01000290">
    <property type="protein sequence ID" value="OBZ86545.1"/>
    <property type="molecule type" value="Genomic_DNA"/>
</dbReference>
<proteinExistence type="predicted"/>
<evidence type="ECO:0000256" key="1">
    <source>
        <dbReference type="SAM" id="MobiDB-lite"/>
    </source>
</evidence>
<accession>A0A1C7NBS5</accession>
<protein>
    <submittedName>
        <fullName evidence="2">Uncharacterized protein</fullName>
    </submittedName>
</protein>
<dbReference type="STRING" id="101091.A0A1C7NBS5"/>
<dbReference type="Proteomes" id="UP000093000">
    <property type="component" value="Unassembled WGS sequence"/>
</dbReference>